<dbReference type="EMBL" id="CP108090">
    <property type="protein sequence ID" value="WUQ13083.1"/>
    <property type="molecule type" value="Genomic_DNA"/>
</dbReference>
<reference evidence="1" key="1">
    <citation type="submission" date="2022-10" db="EMBL/GenBank/DDBJ databases">
        <title>The complete genomes of actinobacterial strains from the NBC collection.</title>
        <authorList>
            <person name="Joergensen T.S."/>
            <person name="Alvarez Arevalo M."/>
            <person name="Sterndorff E.B."/>
            <person name="Faurdal D."/>
            <person name="Vuksanovic O."/>
            <person name="Mourched A.-S."/>
            <person name="Charusanti P."/>
            <person name="Shaw S."/>
            <person name="Blin K."/>
            <person name="Weber T."/>
        </authorList>
    </citation>
    <scope>NUCLEOTIDE SEQUENCE</scope>
    <source>
        <strain evidence="1">NBC_00248</strain>
    </source>
</reference>
<accession>A0ABZ1TB46</accession>
<name>A0ABZ1TB46_STRVG</name>
<dbReference type="PROSITE" id="PS51257">
    <property type="entry name" value="PROKAR_LIPOPROTEIN"/>
    <property type="match status" value="1"/>
</dbReference>
<dbReference type="RefSeq" id="WP_328962152.1">
    <property type="nucleotide sequence ID" value="NZ_CP108090.1"/>
</dbReference>
<sequence>MPKNSRPRTGHTVLRDLLTYGIVAAALLTLTGCGAPAHAGQGPVQDARPSQISGTWRYAEGAEVVFRADGTAEVTMLDGQEMDYERDWRISGPATWELTADQPAGRTPGQHVRLYLPERFGAEWRATAEAWDGTQREAAPPPEAYTWMFELRRDERGGLELYFYVGHWSDNVTYVLEKEA</sequence>
<evidence type="ECO:0000313" key="2">
    <source>
        <dbReference type="Proteomes" id="UP001432039"/>
    </source>
</evidence>
<dbReference type="Proteomes" id="UP001432039">
    <property type="component" value="Chromosome"/>
</dbReference>
<protein>
    <recommendedName>
        <fullName evidence="3">Lipoprotein</fullName>
    </recommendedName>
</protein>
<organism evidence="1 2">
    <name type="scientific">Streptomyces virginiae</name>
    <name type="common">Streptomyces cinnamonensis</name>
    <dbReference type="NCBI Taxonomy" id="1961"/>
    <lineage>
        <taxon>Bacteria</taxon>
        <taxon>Bacillati</taxon>
        <taxon>Actinomycetota</taxon>
        <taxon>Actinomycetes</taxon>
        <taxon>Kitasatosporales</taxon>
        <taxon>Streptomycetaceae</taxon>
        <taxon>Streptomyces</taxon>
    </lineage>
</organism>
<gene>
    <name evidence="1" type="ORF">OG517_17485</name>
</gene>
<evidence type="ECO:0000313" key="1">
    <source>
        <dbReference type="EMBL" id="WUQ13083.1"/>
    </source>
</evidence>
<proteinExistence type="predicted"/>
<keyword evidence="2" id="KW-1185">Reference proteome</keyword>
<evidence type="ECO:0008006" key="3">
    <source>
        <dbReference type="Google" id="ProtNLM"/>
    </source>
</evidence>